<dbReference type="GO" id="GO:0005634">
    <property type="term" value="C:nucleus"/>
    <property type="evidence" value="ECO:0007669"/>
    <property type="project" value="InterPro"/>
</dbReference>
<dbReference type="SUPFAM" id="SSF57716">
    <property type="entry name" value="Glucocorticoid receptor-like (DNA-binding domain)"/>
    <property type="match status" value="1"/>
</dbReference>
<feature type="binding site" evidence="1">
    <location>
        <position position="17"/>
    </location>
    <ligand>
        <name>Zn(2+)</name>
        <dbReference type="ChEBI" id="CHEBI:29105"/>
    </ligand>
</feature>
<dbReference type="Pfam" id="PF07776">
    <property type="entry name" value="zf-AD"/>
    <property type="match status" value="1"/>
</dbReference>
<keyword evidence="1" id="KW-0479">Metal-binding</keyword>
<feature type="region of interest" description="Disordered" evidence="2">
    <location>
        <begin position="99"/>
        <end position="127"/>
    </location>
</feature>
<feature type="binding site" evidence="1">
    <location>
        <position position="54"/>
    </location>
    <ligand>
        <name>Zn(2+)</name>
        <dbReference type="ChEBI" id="CHEBI:29105"/>
    </ligand>
</feature>
<protein>
    <recommendedName>
        <fullName evidence="3">ZAD domain-containing protein</fullName>
    </recommendedName>
</protein>
<feature type="binding site" evidence="1">
    <location>
        <position position="14"/>
    </location>
    <ligand>
        <name>Zn(2+)</name>
        <dbReference type="ChEBI" id="CHEBI:29105"/>
    </ligand>
</feature>
<dbReference type="AlphaFoldDB" id="A0AAV8ZML3"/>
<sequence length="146" mass="16759">MNINIIFKDFPNICRLCLCTGTLQPIMQIKVLNVFSTITNIHVKEEDKLPENVCNNCVKQLEDISTFIDRCKDNDETLRTIVLKEYESLTVTLEKADVYDDDPYDDDDVKSENDNSDNNYFSDGVKEEIVTEPDITDINLNNEEGP</sequence>
<feature type="binding site" evidence="1">
    <location>
        <position position="57"/>
    </location>
    <ligand>
        <name>Zn(2+)</name>
        <dbReference type="ChEBI" id="CHEBI:29105"/>
    </ligand>
</feature>
<keyword evidence="1" id="KW-0863">Zinc-finger</keyword>
<dbReference type="Proteomes" id="UP001162156">
    <property type="component" value="Unassembled WGS sequence"/>
</dbReference>
<proteinExistence type="predicted"/>
<dbReference type="InterPro" id="IPR012934">
    <property type="entry name" value="Znf_AD"/>
</dbReference>
<dbReference type="Gene3D" id="3.40.1800.20">
    <property type="match status" value="1"/>
</dbReference>
<evidence type="ECO:0000313" key="5">
    <source>
        <dbReference type="Proteomes" id="UP001162156"/>
    </source>
</evidence>
<feature type="non-terminal residue" evidence="4">
    <location>
        <position position="146"/>
    </location>
</feature>
<dbReference type="SMART" id="SM00868">
    <property type="entry name" value="zf-AD"/>
    <property type="match status" value="1"/>
</dbReference>
<feature type="domain" description="ZAD" evidence="3">
    <location>
        <begin position="12"/>
        <end position="81"/>
    </location>
</feature>
<dbReference type="GO" id="GO:0008270">
    <property type="term" value="F:zinc ion binding"/>
    <property type="evidence" value="ECO:0007669"/>
    <property type="project" value="UniProtKB-UniRule"/>
</dbReference>
<keyword evidence="5" id="KW-1185">Reference proteome</keyword>
<dbReference type="EMBL" id="JANEYF010001281">
    <property type="protein sequence ID" value="KAJ8965034.1"/>
    <property type="molecule type" value="Genomic_DNA"/>
</dbReference>
<evidence type="ECO:0000313" key="4">
    <source>
        <dbReference type="EMBL" id="KAJ8965034.1"/>
    </source>
</evidence>
<dbReference type="PROSITE" id="PS51915">
    <property type="entry name" value="ZAD"/>
    <property type="match status" value="1"/>
</dbReference>
<comment type="caution">
    <text evidence="4">The sequence shown here is derived from an EMBL/GenBank/DDBJ whole genome shotgun (WGS) entry which is preliminary data.</text>
</comment>
<accession>A0AAV8ZML3</accession>
<name>A0AAV8ZML3_9CUCU</name>
<organism evidence="4 5">
    <name type="scientific">Rhamnusium bicolor</name>
    <dbReference type="NCBI Taxonomy" id="1586634"/>
    <lineage>
        <taxon>Eukaryota</taxon>
        <taxon>Metazoa</taxon>
        <taxon>Ecdysozoa</taxon>
        <taxon>Arthropoda</taxon>
        <taxon>Hexapoda</taxon>
        <taxon>Insecta</taxon>
        <taxon>Pterygota</taxon>
        <taxon>Neoptera</taxon>
        <taxon>Endopterygota</taxon>
        <taxon>Coleoptera</taxon>
        <taxon>Polyphaga</taxon>
        <taxon>Cucujiformia</taxon>
        <taxon>Chrysomeloidea</taxon>
        <taxon>Cerambycidae</taxon>
        <taxon>Lepturinae</taxon>
        <taxon>Rhagiini</taxon>
        <taxon>Rhamnusium</taxon>
    </lineage>
</organism>
<evidence type="ECO:0000259" key="3">
    <source>
        <dbReference type="PROSITE" id="PS51915"/>
    </source>
</evidence>
<gene>
    <name evidence="4" type="ORF">NQ314_004432</name>
</gene>
<evidence type="ECO:0000256" key="1">
    <source>
        <dbReference type="PROSITE-ProRule" id="PRU01263"/>
    </source>
</evidence>
<evidence type="ECO:0000256" key="2">
    <source>
        <dbReference type="SAM" id="MobiDB-lite"/>
    </source>
</evidence>
<reference evidence="4" key="1">
    <citation type="journal article" date="2023" name="Insect Mol. Biol.">
        <title>Genome sequencing provides insights into the evolution of gene families encoding plant cell wall-degrading enzymes in longhorned beetles.</title>
        <authorList>
            <person name="Shin N.R."/>
            <person name="Okamura Y."/>
            <person name="Kirsch R."/>
            <person name="Pauchet Y."/>
        </authorList>
    </citation>
    <scope>NUCLEOTIDE SEQUENCE</scope>
    <source>
        <strain evidence="4">RBIC_L_NR</strain>
    </source>
</reference>
<keyword evidence="1" id="KW-0862">Zinc</keyword>
<feature type="compositionally biased region" description="Acidic residues" evidence="2">
    <location>
        <begin position="99"/>
        <end position="109"/>
    </location>
</feature>